<name>A0ABW6JGC1_STRCE</name>
<dbReference type="RefSeq" id="WP_381726198.1">
    <property type="nucleotide sequence ID" value="NZ_JBHVBU010000021.1"/>
</dbReference>
<accession>A0ABW6JGC1</accession>
<organism evidence="1 2">
    <name type="scientific">Streptomyces cellulosae</name>
    <dbReference type="NCBI Taxonomy" id="1968"/>
    <lineage>
        <taxon>Bacteria</taxon>
        <taxon>Bacillati</taxon>
        <taxon>Actinomycetota</taxon>
        <taxon>Actinomycetes</taxon>
        <taxon>Kitasatosporales</taxon>
        <taxon>Streptomycetaceae</taxon>
        <taxon>Streptomyces</taxon>
    </lineage>
</organism>
<evidence type="ECO:0000313" key="1">
    <source>
        <dbReference type="EMBL" id="MFE7963395.1"/>
    </source>
</evidence>
<proteinExistence type="predicted"/>
<gene>
    <name evidence="1" type="ORF">ACFU0X_10130</name>
</gene>
<reference evidence="1 2" key="1">
    <citation type="submission" date="2024-09" db="EMBL/GenBank/DDBJ databases">
        <title>The Natural Products Discovery Center: Release of the First 8490 Sequenced Strains for Exploring Actinobacteria Biosynthetic Diversity.</title>
        <authorList>
            <person name="Kalkreuter E."/>
            <person name="Kautsar S.A."/>
            <person name="Yang D."/>
            <person name="Bader C.D."/>
            <person name="Teijaro C.N."/>
            <person name="Fluegel L."/>
            <person name="Davis C.M."/>
            <person name="Simpson J.R."/>
            <person name="Lauterbach L."/>
            <person name="Steele A.D."/>
            <person name="Gui C."/>
            <person name="Meng S."/>
            <person name="Li G."/>
            <person name="Viehrig K."/>
            <person name="Ye F."/>
            <person name="Su P."/>
            <person name="Kiefer A.F."/>
            <person name="Nichols A."/>
            <person name="Cepeda A.J."/>
            <person name="Yan W."/>
            <person name="Fan B."/>
            <person name="Jiang Y."/>
            <person name="Adhikari A."/>
            <person name="Zheng C.-J."/>
            <person name="Schuster L."/>
            <person name="Cowan T.M."/>
            <person name="Smanski M.J."/>
            <person name="Chevrette M.G."/>
            <person name="De Carvalho L.P.S."/>
            <person name="Shen B."/>
        </authorList>
    </citation>
    <scope>NUCLEOTIDE SEQUENCE [LARGE SCALE GENOMIC DNA]</scope>
    <source>
        <strain evidence="1 2">NPDC057399</strain>
    </source>
</reference>
<sequence length="151" mass="15831">MWKHFPAFTDRFSLCVTWCPDRALALLLAVTSADGMCVARAAVRSAADPSYVADVAAQMYARARQKAPVAVVLLHPAGSDHRPWLRALTLRLGASADLVAVEAAEDEGVQAGTWGGAAQGAAGGAGVMLRHAQDAITQLAKECRMESVGSE</sequence>
<dbReference type="Proteomes" id="UP001600650">
    <property type="component" value="Unassembled WGS sequence"/>
</dbReference>
<comment type="caution">
    <text evidence="1">The sequence shown here is derived from an EMBL/GenBank/DDBJ whole genome shotgun (WGS) entry which is preliminary data.</text>
</comment>
<protein>
    <submittedName>
        <fullName evidence="1">Uncharacterized protein</fullName>
    </submittedName>
</protein>
<dbReference type="EMBL" id="JBHVBU010000021">
    <property type="protein sequence ID" value="MFE7963395.1"/>
    <property type="molecule type" value="Genomic_DNA"/>
</dbReference>
<evidence type="ECO:0000313" key="2">
    <source>
        <dbReference type="Proteomes" id="UP001600650"/>
    </source>
</evidence>
<keyword evidence="2" id="KW-1185">Reference proteome</keyword>